<dbReference type="EMBL" id="JANSHE010000025">
    <property type="protein sequence ID" value="KAJ3018947.1"/>
    <property type="molecule type" value="Genomic_DNA"/>
</dbReference>
<organism evidence="1 2">
    <name type="scientific">Trametes sanguinea</name>
    <dbReference type="NCBI Taxonomy" id="158606"/>
    <lineage>
        <taxon>Eukaryota</taxon>
        <taxon>Fungi</taxon>
        <taxon>Dikarya</taxon>
        <taxon>Basidiomycota</taxon>
        <taxon>Agaricomycotina</taxon>
        <taxon>Agaricomycetes</taxon>
        <taxon>Polyporales</taxon>
        <taxon>Polyporaceae</taxon>
        <taxon>Trametes</taxon>
    </lineage>
</organism>
<evidence type="ECO:0000313" key="1">
    <source>
        <dbReference type="EMBL" id="KAJ3018947.1"/>
    </source>
</evidence>
<proteinExistence type="predicted"/>
<keyword evidence="2" id="KW-1185">Reference proteome</keyword>
<dbReference type="Proteomes" id="UP001144978">
    <property type="component" value="Unassembled WGS sequence"/>
</dbReference>
<comment type="caution">
    <text evidence="1">The sequence shown here is derived from an EMBL/GenBank/DDBJ whole genome shotgun (WGS) entry which is preliminary data.</text>
</comment>
<reference evidence="1" key="1">
    <citation type="submission" date="2022-08" db="EMBL/GenBank/DDBJ databases">
        <title>Genome Sequence of Pycnoporus sanguineus.</title>
        <authorList>
            <person name="Buettner E."/>
        </authorList>
    </citation>
    <scope>NUCLEOTIDE SEQUENCE</scope>
    <source>
        <strain evidence="1">CG-C14</strain>
    </source>
</reference>
<sequence>MCQRLDNKGINAELLCKVANSIALEAGGGVYGREHSAASRLRRRSATGVSDAGRRWSACLPLAGMIKVNGHEGRDCRGTRAAREAGLPYEGLHVETFSA</sequence>
<protein>
    <submittedName>
        <fullName evidence="1">Uncharacterized protein</fullName>
    </submittedName>
</protein>
<name>A0ACC1QBN8_9APHY</name>
<evidence type="ECO:0000313" key="2">
    <source>
        <dbReference type="Proteomes" id="UP001144978"/>
    </source>
</evidence>
<gene>
    <name evidence="1" type="ORF">NUW54_g217</name>
</gene>
<accession>A0ACC1QBN8</accession>